<dbReference type="PROSITE" id="PS00061">
    <property type="entry name" value="ADH_SHORT"/>
    <property type="match status" value="1"/>
</dbReference>
<dbReference type="EMBL" id="JBHTCH010000025">
    <property type="protein sequence ID" value="MFC7362455.1"/>
    <property type="molecule type" value="Genomic_DNA"/>
</dbReference>
<dbReference type="PANTHER" id="PTHR43658:SF8">
    <property type="entry name" value="17-BETA-HYDROXYSTEROID DEHYDROGENASE 14-RELATED"/>
    <property type="match status" value="1"/>
</dbReference>
<evidence type="ECO:0000259" key="3">
    <source>
        <dbReference type="SMART" id="SM00822"/>
    </source>
</evidence>
<dbReference type="SUPFAM" id="SSF51735">
    <property type="entry name" value="NAD(P)-binding Rossmann-fold domains"/>
    <property type="match status" value="1"/>
</dbReference>
<evidence type="ECO:0000256" key="1">
    <source>
        <dbReference type="ARBA" id="ARBA00006484"/>
    </source>
</evidence>
<proteinExistence type="inferred from homology"/>
<dbReference type="InterPro" id="IPR002347">
    <property type="entry name" value="SDR_fam"/>
</dbReference>
<keyword evidence="5" id="KW-1185">Reference proteome</keyword>
<dbReference type="Proteomes" id="UP001596524">
    <property type="component" value="Unassembled WGS sequence"/>
</dbReference>
<comment type="caution">
    <text evidence="4">The sequence shown here is derived from an EMBL/GenBank/DDBJ whole genome shotgun (WGS) entry which is preliminary data.</text>
</comment>
<comment type="similarity">
    <text evidence="1">Belongs to the short-chain dehydrogenases/reductases (SDR) family.</text>
</comment>
<keyword evidence="2" id="KW-0560">Oxidoreductase</keyword>
<reference evidence="5" key="1">
    <citation type="journal article" date="2019" name="Int. J. Syst. Evol. Microbiol.">
        <title>The Global Catalogue of Microorganisms (GCM) 10K type strain sequencing project: providing services to taxonomists for standard genome sequencing and annotation.</title>
        <authorList>
            <consortium name="The Broad Institute Genomics Platform"/>
            <consortium name="The Broad Institute Genome Sequencing Center for Infectious Disease"/>
            <person name="Wu L."/>
            <person name="Ma J."/>
        </authorList>
    </citation>
    <scope>NUCLEOTIDE SEQUENCE [LARGE SCALE GENOMIC DNA]</scope>
    <source>
        <strain evidence="5">FCH27</strain>
    </source>
</reference>
<sequence>MDIAGKRVMVTGAASGLGKSTAEALHALGGEIVLVDLPTSAGSEVAASLGERAHFAPADVTTEDDVSKALDVANETPLYAVVHCAGIAPPGRILGRSGVLDLERFRAVIDVNLIGTFNVLRLAAQRMASNEPVDGDRGVVIMTASIAAFDGQIGQAAYSSSKAAVHGLTLTAARDLAEHHIRVCSIAPGIFETPMLLGLPQAAQDSLGAQIPHPSRLGKPSEFAALAAHIISNPMLNGETIRLDGAIRMPPR</sequence>
<feature type="domain" description="Ketoreductase" evidence="3">
    <location>
        <begin position="6"/>
        <end position="193"/>
    </location>
</feature>
<dbReference type="RefSeq" id="WP_255889118.1">
    <property type="nucleotide sequence ID" value="NZ_JAFMZM010000001.1"/>
</dbReference>
<accession>A0ABW2N956</accession>
<dbReference type="PANTHER" id="PTHR43658">
    <property type="entry name" value="SHORT-CHAIN DEHYDROGENASE/REDUCTASE"/>
    <property type="match status" value="1"/>
</dbReference>
<dbReference type="Pfam" id="PF00106">
    <property type="entry name" value="adh_short"/>
    <property type="match status" value="1"/>
</dbReference>
<evidence type="ECO:0000256" key="2">
    <source>
        <dbReference type="ARBA" id="ARBA00023002"/>
    </source>
</evidence>
<protein>
    <submittedName>
        <fullName evidence="4">SDR family NAD(P)-dependent oxidoreductase</fullName>
    </submittedName>
</protein>
<dbReference type="InterPro" id="IPR057326">
    <property type="entry name" value="KR_dom"/>
</dbReference>
<name>A0ABW2N956_9ACTN</name>
<evidence type="ECO:0000313" key="4">
    <source>
        <dbReference type="EMBL" id="MFC7362455.1"/>
    </source>
</evidence>
<dbReference type="InterPro" id="IPR020904">
    <property type="entry name" value="Sc_DH/Rdtase_CS"/>
</dbReference>
<dbReference type="Gene3D" id="3.40.50.720">
    <property type="entry name" value="NAD(P)-binding Rossmann-like Domain"/>
    <property type="match status" value="1"/>
</dbReference>
<evidence type="ECO:0000313" key="5">
    <source>
        <dbReference type="Proteomes" id="UP001596524"/>
    </source>
</evidence>
<dbReference type="PRINTS" id="PR00081">
    <property type="entry name" value="GDHRDH"/>
</dbReference>
<dbReference type="SMART" id="SM00822">
    <property type="entry name" value="PKS_KR"/>
    <property type="match status" value="1"/>
</dbReference>
<gene>
    <name evidence="4" type="ORF">ACFQO6_19455</name>
</gene>
<dbReference type="InterPro" id="IPR036291">
    <property type="entry name" value="NAD(P)-bd_dom_sf"/>
</dbReference>
<organism evidence="4 5">
    <name type="scientific">Nocardioides astragali</name>
    <dbReference type="NCBI Taxonomy" id="1776736"/>
    <lineage>
        <taxon>Bacteria</taxon>
        <taxon>Bacillati</taxon>
        <taxon>Actinomycetota</taxon>
        <taxon>Actinomycetes</taxon>
        <taxon>Propionibacteriales</taxon>
        <taxon>Nocardioidaceae</taxon>
        <taxon>Nocardioides</taxon>
    </lineage>
</organism>